<evidence type="ECO:0000313" key="3">
    <source>
        <dbReference type="Proteomes" id="UP000267029"/>
    </source>
</evidence>
<evidence type="ECO:0000256" key="1">
    <source>
        <dbReference type="ARBA" id="ARBA00023157"/>
    </source>
</evidence>
<reference evidence="2 3" key="1">
    <citation type="submission" date="2018-10" db="EMBL/GenBank/DDBJ databases">
        <authorList>
            <consortium name="Pathogen Informatics"/>
        </authorList>
    </citation>
    <scope>NUCLEOTIDE SEQUENCE [LARGE SCALE GENOMIC DNA]</scope>
</reference>
<dbReference type="STRING" id="53468.A0A158QSQ8"/>
<dbReference type="PANTHER" id="PTHR11675">
    <property type="entry name" value="N-ACETYLGALACTOSAMINYLTRANSFERASE"/>
    <property type="match status" value="1"/>
</dbReference>
<keyword evidence="1" id="KW-1015">Disulfide bond</keyword>
<organism evidence="2 3">
    <name type="scientific">Mesocestoides corti</name>
    <name type="common">Flatworm</name>
    <dbReference type="NCBI Taxonomy" id="53468"/>
    <lineage>
        <taxon>Eukaryota</taxon>
        <taxon>Metazoa</taxon>
        <taxon>Spiralia</taxon>
        <taxon>Lophotrochozoa</taxon>
        <taxon>Platyhelminthes</taxon>
        <taxon>Cestoda</taxon>
        <taxon>Eucestoda</taxon>
        <taxon>Cyclophyllidea</taxon>
        <taxon>Mesocestoididae</taxon>
        <taxon>Mesocestoides</taxon>
    </lineage>
</organism>
<dbReference type="GO" id="GO:0004653">
    <property type="term" value="F:polypeptide N-acetylgalactosaminyltransferase activity"/>
    <property type="evidence" value="ECO:0007669"/>
    <property type="project" value="TreeGrafter"/>
</dbReference>
<keyword evidence="3" id="KW-1185">Reference proteome</keyword>
<dbReference type="AlphaFoldDB" id="A0A158QSQ8"/>
<sequence length="1138" mass="127031">MSQWLIYRGALVNPTLLNAAVVSYYRKTLYAGQCSGDGNQITLHDIIIHLKTLRQNLVEGPHLTNSDDVYKLLNEFVRNINNNLTQLDFRTFFSDICELICLLTSIEFTLMMDCQIEKPVDLESRHICSRHEFLKRQTFMLARCLISGKVEVFVNSLKSVIKEACASTKLAESPYTLSFSTKANCSGSVRFVLLYMRYFASAASGKFLTPNLSVTNESADRTQAIVSTACTAWLSAVGAAVGLPASGFTMSSSVQHLCELVIDTLLPTILAFLVSFDDNRTVSNADVVLAFFDPLIDLFSGSVKIPGTQRQLLMEQVADLMVGDADALDADAVLKHIEKMALSIAGLLVLRTLCEIMCTVLQDTNLTSPDGGALNLIDYVEGIILRLTDCGKQFDSVVRQIADRITEVAINHSKFVSLSPLRPLPVHKLLDALNTGDFHVVPAVKHRSLDLHAWTTFMDKLWNTFCSTFPAGLARQMYARISSEGLLHIVQQVANVNPGNDDEHNAVKSFTWSAMKVAHRLIFRCTETEADVLGHGLLSVDLQSIHSASLMLTQCLLCFGAPTDLLSALHTRRFCAEMDDVLPSSPFELSTWLKVIDHRLFNHPSSETQQVLVMLRHFGSSPYFDPVTALTLAFTDGGELLKPILHSEWANAKQSEEEFKSIFEVYKAFFKLFATEHVANGCYSTILGPLFGRLKHLQIFDLESTESYPVWLEALIEFVEDSMQLISKKIHDLALDRVMLAEIKAGIAKADTTDAVCLSERCQEGICPPSESTDDLCGCAFSPGSSIHFVKIANEVFSLAMENLPPDLLAFFGQQDAIFRTADGTYTPCGGTTALQIILVSIKRRITSMAIDDSIEHECCKILSTIVYILNTEVKEDVISSRENFRRYLTQASDLDRCPDDKKPPAERRLRITQQLRHIQSAAFGALQKVHEIMKLNVELLLTTYMRAHNIDAYDQSQMSASPKLRGDPMPFFENRCSKIELNSFGRQMNLTWRSLPRPTPVIAGSVIAVLRTQFLTFGAFDSQMEVWGGENLELSFRAWMCNGRVEIIPCSRVSHLFRDSHAYSFPEDKVTTITRNLKRVSTVWMEPSKGLKVNSAKFVVPPIALFYSSHQECLKVSAGDISRRKRLKHKLGCKDFA</sequence>
<proteinExistence type="predicted"/>
<dbReference type="InterPro" id="IPR029044">
    <property type="entry name" value="Nucleotide-diphossugar_trans"/>
</dbReference>
<name>A0A158QSQ8_MESCO</name>
<dbReference type="Proteomes" id="UP000267029">
    <property type="component" value="Unassembled WGS sequence"/>
</dbReference>
<dbReference type="EMBL" id="UXSR01000140">
    <property type="protein sequence ID" value="VDD75222.1"/>
    <property type="molecule type" value="Genomic_DNA"/>
</dbReference>
<protein>
    <recommendedName>
        <fullName evidence="4">Galactosyltransferase C-terminal domain-containing protein</fullName>
    </recommendedName>
</protein>
<dbReference type="PANTHER" id="PTHR11675:SF126">
    <property type="entry name" value="RICIN B LECTIN DOMAIN-CONTAINING PROTEIN"/>
    <property type="match status" value="1"/>
</dbReference>
<evidence type="ECO:0008006" key="4">
    <source>
        <dbReference type="Google" id="ProtNLM"/>
    </source>
</evidence>
<gene>
    <name evidence="2" type="ORF">MCOS_LOCUS1225</name>
</gene>
<dbReference type="GO" id="GO:0006493">
    <property type="term" value="P:protein O-linked glycosylation"/>
    <property type="evidence" value="ECO:0007669"/>
    <property type="project" value="TreeGrafter"/>
</dbReference>
<dbReference type="Gene3D" id="3.90.550.10">
    <property type="entry name" value="Spore Coat Polysaccharide Biosynthesis Protein SpsA, Chain A"/>
    <property type="match status" value="1"/>
</dbReference>
<evidence type="ECO:0000313" key="2">
    <source>
        <dbReference type="EMBL" id="VDD75222.1"/>
    </source>
</evidence>
<dbReference type="OrthoDB" id="6263911at2759"/>
<dbReference type="SUPFAM" id="SSF53448">
    <property type="entry name" value="Nucleotide-diphospho-sugar transferases"/>
    <property type="match status" value="1"/>
</dbReference>
<dbReference type="GO" id="GO:0005794">
    <property type="term" value="C:Golgi apparatus"/>
    <property type="evidence" value="ECO:0007669"/>
    <property type="project" value="TreeGrafter"/>
</dbReference>
<accession>A0A158QSQ8</accession>